<name>A0ABT9UI09_9MICC</name>
<keyword evidence="2" id="KW-1133">Transmembrane helix</keyword>
<dbReference type="EMBL" id="JAUSSY010000004">
    <property type="protein sequence ID" value="MDQ0118315.1"/>
    <property type="molecule type" value="Genomic_DNA"/>
</dbReference>
<protein>
    <submittedName>
        <fullName evidence="3">Uncharacterized protein</fullName>
    </submittedName>
</protein>
<feature type="compositionally biased region" description="Low complexity" evidence="1">
    <location>
        <begin position="297"/>
        <end position="312"/>
    </location>
</feature>
<organism evidence="3 4">
    <name type="scientific">Pseudarthrobacter defluvii</name>
    <dbReference type="NCBI Taxonomy" id="410837"/>
    <lineage>
        <taxon>Bacteria</taxon>
        <taxon>Bacillati</taxon>
        <taxon>Actinomycetota</taxon>
        <taxon>Actinomycetes</taxon>
        <taxon>Micrococcales</taxon>
        <taxon>Micrococcaceae</taxon>
        <taxon>Pseudarthrobacter</taxon>
    </lineage>
</organism>
<feature type="compositionally biased region" description="Low complexity" evidence="1">
    <location>
        <begin position="329"/>
        <end position="362"/>
    </location>
</feature>
<feature type="transmembrane region" description="Helical" evidence="2">
    <location>
        <begin position="99"/>
        <end position="117"/>
    </location>
</feature>
<sequence>MNQQSFGQRTAPDTEPGPGGSGSAAVGPGHPTAAGGAAKGQAAGRNAASGKIDPNANHAVLGPFTVRDLAVFAGTLILFVASLLPLFGARYNLWNLNNLFFLGLGIILPLNASALFAARRLAPATRIRVGSLSIDQFASVVASFAVAFFFLSVASGYGTTLLVGLIGSLILFTATVLGRFVPYLSGDFKDRPEMPAHVVAREAAVPTRKPRAPKAAKPETGANQSKGGFKGAGIFGGAGAGSSAVQPGSAGHSPEPVRSAQPPATAAVPVAAAGTSNAGTAGAAAAGAGAAAAASGAHGPAASASSPSAPAPETSERTPEVDAGPPTQAADVARPAPAVDAGPPTQAADVVRPAPAVDAGPPTQAADVVRPASAPVAEETQHGDVPAAHAPQAAWEPPAATAVHQQVRAEQPIGATVDPASRHDEMDGQPIHEAFWFAVAQHRTAFDPRTGAPAFVIEPGGWVLALEDRGHEFLVQHTDGRLGVLRDLSNIERG</sequence>
<dbReference type="RefSeq" id="WP_307489241.1">
    <property type="nucleotide sequence ID" value="NZ_JAUSSY010000004.1"/>
</dbReference>
<feature type="region of interest" description="Disordered" evidence="1">
    <location>
        <begin position="200"/>
        <end position="265"/>
    </location>
</feature>
<evidence type="ECO:0000313" key="4">
    <source>
        <dbReference type="Proteomes" id="UP001226389"/>
    </source>
</evidence>
<feature type="region of interest" description="Disordered" evidence="1">
    <location>
        <begin position="1"/>
        <end position="40"/>
    </location>
</feature>
<proteinExistence type="predicted"/>
<feature type="region of interest" description="Disordered" evidence="1">
    <location>
        <begin position="297"/>
        <end position="405"/>
    </location>
</feature>
<comment type="caution">
    <text evidence="3">The sequence shown here is derived from an EMBL/GenBank/DDBJ whole genome shotgun (WGS) entry which is preliminary data.</text>
</comment>
<keyword evidence="2" id="KW-0812">Transmembrane</keyword>
<accession>A0ABT9UI09</accession>
<gene>
    <name evidence="3" type="ORF">J2T22_001492</name>
</gene>
<keyword evidence="2" id="KW-0472">Membrane</keyword>
<dbReference type="Proteomes" id="UP001226389">
    <property type="component" value="Unassembled WGS sequence"/>
</dbReference>
<feature type="transmembrane region" description="Helical" evidence="2">
    <location>
        <begin position="137"/>
        <end position="155"/>
    </location>
</feature>
<evidence type="ECO:0000256" key="1">
    <source>
        <dbReference type="SAM" id="MobiDB-lite"/>
    </source>
</evidence>
<keyword evidence="4" id="KW-1185">Reference proteome</keyword>
<reference evidence="3 4" key="1">
    <citation type="submission" date="2023-07" db="EMBL/GenBank/DDBJ databases">
        <title>Sorghum-associated microbial communities from plants grown in Nebraska, USA.</title>
        <authorList>
            <person name="Schachtman D."/>
        </authorList>
    </citation>
    <scope>NUCLEOTIDE SEQUENCE [LARGE SCALE GENOMIC DNA]</scope>
    <source>
        <strain evidence="3 4">DS994</strain>
    </source>
</reference>
<feature type="transmembrane region" description="Helical" evidence="2">
    <location>
        <begin position="161"/>
        <end position="181"/>
    </location>
</feature>
<feature type="compositionally biased region" description="Low complexity" evidence="1">
    <location>
        <begin position="23"/>
        <end position="40"/>
    </location>
</feature>
<feature type="transmembrane region" description="Helical" evidence="2">
    <location>
        <begin position="69"/>
        <end position="87"/>
    </location>
</feature>
<evidence type="ECO:0000256" key="2">
    <source>
        <dbReference type="SAM" id="Phobius"/>
    </source>
</evidence>
<feature type="compositionally biased region" description="Gly residues" evidence="1">
    <location>
        <begin position="228"/>
        <end position="240"/>
    </location>
</feature>
<evidence type="ECO:0000313" key="3">
    <source>
        <dbReference type="EMBL" id="MDQ0118315.1"/>
    </source>
</evidence>
<feature type="compositionally biased region" description="Low complexity" evidence="1">
    <location>
        <begin position="241"/>
        <end position="251"/>
    </location>
</feature>